<dbReference type="Pfam" id="PF11454">
    <property type="entry name" value="DUF3016"/>
    <property type="match status" value="1"/>
</dbReference>
<comment type="caution">
    <text evidence="2">The sequence shown here is derived from an EMBL/GenBank/DDBJ whole genome shotgun (WGS) entry which is preliminary data.</text>
</comment>
<sequence>MNRRIVLHMLLAALTLLGAPAMAGNAASTNVTVTYDHPEQFTETHKLRSLAPQLDDDDYLKVLKSYIENRASRMLPPGDRLAIVVTDIDRAGNFEPWRPGPLHEVRIVKDIYPPRIDLRFQLLDADGKVLREGTRKLRDPAFLSDSINTSETDSLRYEKALLDRWLRKGPDQL</sequence>
<dbReference type="InterPro" id="IPR021557">
    <property type="entry name" value="DUF3016"/>
</dbReference>
<evidence type="ECO:0000313" key="3">
    <source>
        <dbReference type="Proteomes" id="UP001620339"/>
    </source>
</evidence>
<reference evidence="2 3" key="1">
    <citation type="submission" date="2020-10" db="EMBL/GenBank/DDBJ databases">
        <title>Phylogeny of dyella-like bacteria.</title>
        <authorList>
            <person name="Fu J."/>
        </authorList>
    </citation>
    <scope>NUCLEOTIDE SEQUENCE [LARGE SCALE GENOMIC DNA]</scope>
    <source>
        <strain evidence="2 3">KACC 19113</strain>
    </source>
</reference>
<dbReference type="EMBL" id="JADIKK010000008">
    <property type="protein sequence ID" value="MFK2877817.1"/>
    <property type="molecule type" value="Genomic_DNA"/>
</dbReference>
<evidence type="ECO:0000313" key="2">
    <source>
        <dbReference type="EMBL" id="MFK2877817.1"/>
    </source>
</evidence>
<organism evidence="2 3">
    <name type="scientific">Rhodanobacter hydrolyticus</name>
    <dbReference type="NCBI Taxonomy" id="2250595"/>
    <lineage>
        <taxon>Bacteria</taxon>
        <taxon>Pseudomonadati</taxon>
        <taxon>Pseudomonadota</taxon>
        <taxon>Gammaproteobacteria</taxon>
        <taxon>Lysobacterales</taxon>
        <taxon>Rhodanobacteraceae</taxon>
        <taxon>Rhodanobacter</taxon>
    </lineage>
</organism>
<feature type="signal peptide" evidence="1">
    <location>
        <begin position="1"/>
        <end position="23"/>
    </location>
</feature>
<gene>
    <name evidence="2" type="ORF">ISP25_12115</name>
</gene>
<feature type="chain" id="PRO_5046009787" evidence="1">
    <location>
        <begin position="24"/>
        <end position="173"/>
    </location>
</feature>
<dbReference type="RefSeq" id="WP_404614197.1">
    <property type="nucleotide sequence ID" value="NZ_JADIKK010000008.1"/>
</dbReference>
<dbReference type="Proteomes" id="UP001620339">
    <property type="component" value="Unassembled WGS sequence"/>
</dbReference>
<keyword evidence="3" id="KW-1185">Reference proteome</keyword>
<name>A0ABW8J6Z8_9GAMM</name>
<keyword evidence="1" id="KW-0732">Signal</keyword>
<accession>A0ABW8J6Z8</accession>
<proteinExistence type="predicted"/>
<evidence type="ECO:0000256" key="1">
    <source>
        <dbReference type="SAM" id="SignalP"/>
    </source>
</evidence>
<protein>
    <submittedName>
        <fullName evidence="2">DUF3016 domain-containing protein</fullName>
    </submittedName>
</protein>